<dbReference type="GO" id="GO:0005730">
    <property type="term" value="C:nucleolus"/>
    <property type="evidence" value="ECO:0007669"/>
    <property type="project" value="TreeGrafter"/>
</dbReference>
<feature type="compositionally biased region" description="Polar residues" evidence="6">
    <location>
        <begin position="225"/>
        <end position="236"/>
    </location>
</feature>
<sequence length="483" mass="55801">MTRFARAKGSKSSNERTPEDGTPWEVMKEQLLQAKKESEESKKREEAEKQRIENYENFLQERKTQKRPITWCDFPEAERKVNPSKSNDEQSPIKKKKNKQNSETIETPEKKKNKKQNFKKLIEDQNAFKESKTEDNDPETSKLSKKKKNKNKHLGQQSEIKNSEQDLSQAERQKNKPRKDTSVVDFVIENDNETGKTEKQSGETNKKKQKKNKKQFKKNEDETNSHPTANNGSKDNINLCGENQNKTQNKKQKKNKLVDGKPIRRKEINDRSFQLIVNGKEIELVRFDGFPVMKRDAERLTELKNSMIKKGIPKSEVQRTMKLERRRAEKALARIKRDVCYNCRKGGHNLSDCPELKSKIPGVDAAEGVCFKCGSTEHRQFECKVQRDKEFRFATCFICKEQGHIARQCPDNPKGLYPNGGCCKLCGDVTHLRKDCPTANTKKEDTSLKLHTLDEAENIEDIGFNNNTTMSDGTTKKPKKIKF</sequence>
<protein>
    <recommendedName>
        <fullName evidence="7">CCHC-type domain-containing protein</fullName>
    </recommendedName>
</protein>
<evidence type="ECO:0000259" key="7">
    <source>
        <dbReference type="PROSITE" id="PS50158"/>
    </source>
</evidence>
<dbReference type="GO" id="GO:0003676">
    <property type="term" value="F:nucleic acid binding"/>
    <property type="evidence" value="ECO:0007669"/>
    <property type="project" value="InterPro"/>
</dbReference>
<feature type="region of interest" description="Disordered" evidence="6">
    <location>
        <begin position="1"/>
        <end position="263"/>
    </location>
</feature>
<feature type="domain" description="CCHC-type" evidence="7">
    <location>
        <begin position="396"/>
        <end position="411"/>
    </location>
</feature>
<feature type="compositionally biased region" description="Basic and acidic residues" evidence="6">
    <location>
        <begin position="193"/>
        <end position="206"/>
    </location>
</feature>
<evidence type="ECO:0000256" key="5">
    <source>
        <dbReference type="PROSITE-ProRule" id="PRU00047"/>
    </source>
</evidence>
<dbReference type="InterPro" id="IPR036875">
    <property type="entry name" value="Znf_CCHC_sf"/>
</dbReference>
<keyword evidence="1" id="KW-0479">Metal-binding</keyword>
<proteinExistence type="predicted"/>
<feature type="compositionally biased region" description="Basic and acidic residues" evidence="6">
    <location>
        <begin position="34"/>
        <end position="63"/>
    </location>
</feature>
<dbReference type="PROSITE" id="PS50158">
    <property type="entry name" value="ZF_CCHC"/>
    <property type="match status" value="2"/>
</dbReference>
<dbReference type="FunFam" id="4.10.60.10:FF:000091">
    <property type="entry name" value="Zinc finger CCHC-type-containing 9"/>
    <property type="match status" value="1"/>
</dbReference>
<dbReference type="InterPro" id="IPR001878">
    <property type="entry name" value="Znf_CCHC"/>
</dbReference>
<dbReference type="InterPro" id="IPR042246">
    <property type="entry name" value="ZCCHC9"/>
</dbReference>
<feature type="compositionally biased region" description="Basic and acidic residues" evidence="6">
    <location>
        <begin position="76"/>
        <end position="92"/>
    </location>
</feature>
<feature type="compositionally biased region" description="Basic residues" evidence="6">
    <location>
        <begin position="207"/>
        <end position="216"/>
    </location>
</feature>
<dbReference type="SMART" id="SM00343">
    <property type="entry name" value="ZnF_C2HC"/>
    <property type="match status" value="4"/>
</dbReference>
<name>A0A1E1WGP6_PECGO</name>
<dbReference type="EMBL" id="GDQN01004968">
    <property type="protein sequence ID" value="JAT86086.1"/>
    <property type="molecule type" value="Transcribed_RNA"/>
</dbReference>
<dbReference type="PANTHER" id="PTHR46242:SF1">
    <property type="entry name" value="ZINC FINGER CCHC DOMAIN-CONTAINING PROTEIN 9"/>
    <property type="match status" value="1"/>
</dbReference>
<keyword evidence="2" id="KW-0677">Repeat</keyword>
<feature type="compositionally biased region" description="Basic and acidic residues" evidence="6">
    <location>
        <begin position="161"/>
        <end position="182"/>
    </location>
</feature>
<keyword evidence="4" id="KW-0862">Zinc</keyword>
<keyword evidence="3 5" id="KW-0863">Zinc-finger</keyword>
<dbReference type="PANTHER" id="PTHR46242">
    <property type="entry name" value="ZINC FINGER CCHC DOMAIN-CONTAINING PROTEIN 9 ZCCHC9"/>
    <property type="match status" value="1"/>
</dbReference>
<feature type="compositionally biased region" description="Basic and acidic residues" evidence="6">
    <location>
        <begin position="120"/>
        <end position="142"/>
    </location>
</feature>
<dbReference type="GO" id="GO:0008270">
    <property type="term" value="F:zinc ion binding"/>
    <property type="evidence" value="ECO:0007669"/>
    <property type="project" value="UniProtKB-KW"/>
</dbReference>
<dbReference type="Gene3D" id="4.10.60.10">
    <property type="entry name" value="Zinc finger, CCHC-type"/>
    <property type="match status" value="2"/>
</dbReference>
<reference evidence="8" key="1">
    <citation type="submission" date="2015-09" db="EMBL/GenBank/DDBJ databases">
        <title>De novo assembly of Pectinophora gossypiella (Pink Bollworm) gut transcriptome.</title>
        <authorList>
            <person name="Tassone E.E."/>
        </authorList>
    </citation>
    <scope>NUCLEOTIDE SEQUENCE</scope>
</reference>
<evidence type="ECO:0000256" key="4">
    <source>
        <dbReference type="ARBA" id="ARBA00022833"/>
    </source>
</evidence>
<feature type="domain" description="CCHC-type" evidence="7">
    <location>
        <begin position="340"/>
        <end position="355"/>
    </location>
</feature>
<evidence type="ECO:0000256" key="1">
    <source>
        <dbReference type="ARBA" id="ARBA00022723"/>
    </source>
</evidence>
<evidence type="ECO:0000256" key="6">
    <source>
        <dbReference type="SAM" id="MobiDB-lite"/>
    </source>
</evidence>
<evidence type="ECO:0000313" key="8">
    <source>
        <dbReference type="EMBL" id="JAT86086.1"/>
    </source>
</evidence>
<dbReference type="OrthoDB" id="3863715at2759"/>
<dbReference type="SUPFAM" id="SSF57756">
    <property type="entry name" value="Retrovirus zinc finger-like domains"/>
    <property type="match status" value="2"/>
</dbReference>
<feature type="compositionally biased region" description="Basic residues" evidence="6">
    <location>
        <begin position="143"/>
        <end position="153"/>
    </location>
</feature>
<gene>
    <name evidence="8" type="ORF">g.4989</name>
</gene>
<accession>A0A1E1WGP6</accession>
<evidence type="ECO:0000256" key="3">
    <source>
        <dbReference type="ARBA" id="ARBA00022771"/>
    </source>
</evidence>
<evidence type="ECO:0000256" key="2">
    <source>
        <dbReference type="ARBA" id="ARBA00022737"/>
    </source>
</evidence>
<organism evidence="8">
    <name type="scientific">Pectinophora gossypiella</name>
    <name type="common">Cotton pink bollworm</name>
    <name type="synonym">Depressaria gossypiella</name>
    <dbReference type="NCBI Taxonomy" id="13191"/>
    <lineage>
        <taxon>Eukaryota</taxon>
        <taxon>Metazoa</taxon>
        <taxon>Ecdysozoa</taxon>
        <taxon>Arthropoda</taxon>
        <taxon>Hexapoda</taxon>
        <taxon>Insecta</taxon>
        <taxon>Pterygota</taxon>
        <taxon>Neoptera</taxon>
        <taxon>Endopterygota</taxon>
        <taxon>Lepidoptera</taxon>
        <taxon>Glossata</taxon>
        <taxon>Ditrysia</taxon>
        <taxon>Gelechioidea</taxon>
        <taxon>Gelechiidae</taxon>
        <taxon>Apatetrinae</taxon>
        <taxon>Pectinophora</taxon>
    </lineage>
</organism>
<dbReference type="Pfam" id="PF00098">
    <property type="entry name" value="zf-CCHC"/>
    <property type="match status" value="2"/>
</dbReference>
<dbReference type="AlphaFoldDB" id="A0A1E1WGP6"/>